<protein>
    <submittedName>
        <fullName evidence="4">Membrane-associated protein, putative</fullName>
    </submittedName>
</protein>
<evidence type="ECO:0000256" key="2">
    <source>
        <dbReference type="SAM" id="Phobius"/>
    </source>
</evidence>
<evidence type="ECO:0000256" key="1">
    <source>
        <dbReference type="SAM" id="Coils"/>
    </source>
</evidence>
<evidence type="ECO:0000256" key="3">
    <source>
        <dbReference type="SAM" id="SignalP"/>
    </source>
</evidence>
<reference evidence="5" key="1">
    <citation type="submission" date="2015-09" db="EMBL/GenBank/DDBJ databases">
        <authorList>
            <consortium name="Pathogen Informatics"/>
        </authorList>
    </citation>
    <scope>NUCLEOTIDE SEQUENCE [LARGE SCALE GENOMIC DNA]</scope>
    <source>
        <strain evidence="5">Lake Konstanz</strain>
    </source>
</reference>
<gene>
    <name evidence="4" type="ORF">BSAL_61345</name>
</gene>
<dbReference type="AlphaFoldDB" id="A0A0S4KI52"/>
<evidence type="ECO:0000313" key="5">
    <source>
        <dbReference type="Proteomes" id="UP000051952"/>
    </source>
</evidence>
<evidence type="ECO:0000313" key="4">
    <source>
        <dbReference type="EMBL" id="CUI12830.1"/>
    </source>
</evidence>
<keyword evidence="2" id="KW-0812">Transmembrane</keyword>
<feature type="chain" id="PRO_5006623275" evidence="3">
    <location>
        <begin position="20"/>
        <end position="160"/>
    </location>
</feature>
<dbReference type="PROSITE" id="PS51257">
    <property type="entry name" value="PROKAR_LIPOPROTEIN"/>
    <property type="match status" value="1"/>
</dbReference>
<dbReference type="Gene3D" id="1.20.1270.70">
    <property type="entry name" value="Designed single chain three-helix bundle"/>
    <property type="match status" value="1"/>
</dbReference>
<dbReference type="EMBL" id="CYKH01000298">
    <property type="protein sequence ID" value="CUI12830.1"/>
    <property type="molecule type" value="Genomic_DNA"/>
</dbReference>
<feature type="signal peptide" evidence="3">
    <location>
        <begin position="1"/>
        <end position="19"/>
    </location>
</feature>
<keyword evidence="2" id="KW-0472">Membrane</keyword>
<organism evidence="4 5">
    <name type="scientific">Bodo saltans</name>
    <name type="common">Flagellated protozoan</name>
    <dbReference type="NCBI Taxonomy" id="75058"/>
    <lineage>
        <taxon>Eukaryota</taxon>
        <taxon>Discoba</taxon>
        <taxon>Euglenozoa</taxon>
        <taxon>Kinetoplastea</taxon>
        <taxon>Metakinetoplastina</taxon>
        <taxon>Eubodonida</taxon>
        <taxon>Bodonidae</taxon>
        <taxon>Bodo</taxon>
    </lineage>
</organism>
<keyword evidence="1" id="KW-0175">Coiled coil</keyword>
<keyword evidence="3" id="KW-0732">Signal</keyword>
<name>A0A0S4KI52_BODSA</name>
<feature type="coiled-coil region" evidence="1">
    <location>
        <begin position="34"/>
        <end position="93"/>
    </location>
</feature>
<proteinExistence type="predicted"/>
<keyword evidence="2" id="KW-1133">Transmembrane helix</keyword>
<sequence length="160" mass="17637">MRRASLSILASGCAFVTTACRLSTPSDNPNGQFAAALNRLSDEMKANLGRLETQMNANARDVRTQMYAFDAKVNALDAKVNALDAKVNALDANVKAQMKDVRTDVRTQIEKSETRITSNTQEGLLMNQRFIMFCIACILALFYLLDVKVVRALELSELAS</sequence>
<accession>A0A0S4KI52</accession>
<dbReference type="VEuPathDB" id="TriTrypDB:BSAL_61345"/>
<keyword evidence="5" id="KW-1185">Reference proteome</keyword>
<dbReference type="Proteomes" id="UP000051952">
    <property type="component" value="Unassembled WGS sequence"/>
</dbReference>
<feature type="transmembrane region" description="Helical" evidence="2">
    <location>
        <begin position="130"/>
        <end position="150"/>
    </location>
</feature>